<dbReference type="InterPro" id="IPR050150">
    <property type="entry name" value="IgV_Light_Chain"/>
</dbReference>
<reference evidence="3" key="1">
    <citation type="journal article" date="2011" name="Nat. Biotechnol.">
        <title>The genomic sequence of the Chinese hamster ovary (CHO)-K1 cell line.</title>
        <authorList>
            <person name="Xu X."/>
            <person name="Nagarajan H."/>
            <person name="Lewis N.E."/>
            <person name="Pan S."/>
            <person name="Cai Z."/>
            <person name="Liu X."/>
            <person name="Chen W."/>
            <person name="Xie M."/>
            <person name="Wang W."/>
            <person name="Hammond S."/>
            <person name="Andersen M.R."/>
            <person name="Neff N."/>
            <person name="Passarelli B."/>
            <person name="Koh W."/>
            <person name="Fan H.C."/>
            <person name="Wang J."/>
            <person name="Gui Y."/>
            <person name="Lee K.H."/>
            <person name="Betenbaugh M.J."/>
            <person name="Quake S.R."/>
            <person name="Famili I."/>
            <person name="Palsson B.O."/>
            <person name="Wang J."/>
        </authorList>
    </citation>
    <scope>NUCLEOTIDE SEQUENCE [LARGE SCALE GENOMIC DNA]</scope>
    <source>
        <strain evidence="3">CHO K1 cell line</strain>
    </source>
</reference>
<dbReference type="EMBL" id="JH002123">
    <property type="protein sequence ID" value="EGV99979.1"/>
    <property type="molecule type" value="Genomic_DNA"/>
</dbReference>
<evidence type="ECO:0000313" key="3">
    <source>
        <dbReference type="Proteomes" id="UP000001075"/>
    </source>
</evidence>
<accession>G3IDZ1</accession>
<sequence>MQLKSDGSHSKGDGIPDRFSGSSSGAHRYLSISNIQPEDEADYICAVGYKTGEQVG</sequence>
<name>G3IDZ1_CRIGR</name>
<organism evidence="2 3">
    <name type="scientific">Cricetulus griseus</name>
    <name type="common">Chinese hamster</name>
    <name type="synonym">Cricetulus barabensis griseus</name>
    <dbReference type="NCBI Taxonomy" id="10029"/>
    <lineage>
        <taxon>Eukaryota</taxon>
        <taxon>Metazoa</taxon>
        <taxon>Chordata</taxon>
        <taxon>Craniata</taxon>
        <taxon>Vertebrata</taxon>
        <taxon>Euteleostomi</taxon>
        <taxon>Mammalia</taxon>
        <taxon>Eutheria</taxon>
        <taxon>Euarchontoglires</taxon>
        <taxon>Glires</taxon>
        <taxon>Rodentia</taxon>
        <taxon>Myomorpha</taxon>
        <taxon>Muroidea</taxon>
        <taxon>Cricetidae</taxon>
        <taxon>Cricetinae</taxon>
        <taxon>Cricetulus</taxon>
    </lineage>
</organism>
<protein>
    <submittedName>
        <fullName evidence="2">Pre-B lymphocyte protein 3</fullName>
    </submittedName>
</protein>
<dbReference type="AlphaFoldDB" id="G3IDZ1"/>
<gene>
    <name evidence="2" type="ORF">I79_021935</name>
</gene>
<dbReference type="InterPro" id="IPR013783">
    <property type="entry name" value="Ig-like_fold"/>
</dbReference>
<proteinExistence type="predicted"/>
<evidence type="ECO:0000313" key="2">
    <source>
        <dbReference type="EMBL" id="EGV99979.1"/>
    </source>
</evidence>
<dbReference type="eggNOG" id="ENOG502S4P8">
    <property type="taxonomic scope" value="Eukaryota"/>
</dbReference>
<feature type="region of interest" description="Disordered" evidence="1">
    <location>
        <begin position="1"/>
        <end position="25"/>
    </location>
</feature>
<feature type="compositionally biased region" description="Basic and acidic residues" evidence="1">
    <location>
        <begin position="1"/>
        <end position="16"/>
    </location>
</feature>
<dbReference type="Proteomes" id="UP000001075">
    <property type="component" value="Unassembled WGS sequence"/>
</dbReference>
<dbReference type="Gene3D" id="2.60.40.10">
    <property type="entry name" value="Immunoglobulins"/>
    <property type="match status" value="1"/>
</dbReference>
<dbReference type="SUPFAM" id="SSF48726">
    <property type="entry name" value="Immunoglobulin"/>
    <property type="match status" value="1"/>
</dbReference>
<evidence type="ECO:0000256" key="1">
    <source>
        <dbReference type="SAM" id="MobiDB-lite"/>
    </source>
</evidence>
<dbReference type="PANTHER" id="PTHR23267">
    <property type="entry name" value="IMMUNOGLOBULIN LIGHT CHAIN"/>
    <property type="match status" value="1"/>
</dbReference>
<dbReference type="InterPro" id="IPR036179">
    <property type="entry name" value="Ig-like_dom_sf"/>
</dbReference>
<dbReference type="InParanoid" id="G3IDZ1"/>
<dbReference type="PaxDb" id="10029-XP_007628560.1"/>
<dbReference type="STRING" id="10029.G3IDZ1"/>